<keyword evidence="5" id="KW-1185">Reference proteome</keyword>
<feature type="domain" description="Atrophied bacterial Ig" evidence="3">
    <location>
        <begin position="864"/>
        <end position="945"/>
    </location>
</feature>
<evidence type="ECO:0000256" key="1">
    <source>
        <dbReference type="SAM" id="SignalP"/>
    </source>
</evidence>
<sequence length="1029" mass="111402">MKLKTTLLLASTLLICISSVFAGSNAPLFSLSSSNNLVPNYQFKDSDGNPSLEEWTNTVATAPNTITAVAGTGENHQVLISKTDVSGSWSDVKMGITWQDIALSTQEGDVQLNLSAKVKASNDDDVKFRFYFRYRTKEEDGSIKNNNVYSDIFDLTSTEQDFVVPIEVPKNAVQWNLDVQFGGSKSGAVGDIYFSVPSLTLETGGSDKPEEPSDPDNLIPDDKFADALGNPTLAVWSNTVATAPNTIQAVEGTTNYNKVQINKVDAITGNWSTLVMALPWQNIDLPQETENVSFELSAKALASNDDGAKFRFNFRYRTPDGDGGFTNHDVNSNQFVLTSTEKTFLTNFEIPKNAYQWNIGVQFGGSDSGVPAVITFSHPLLKIVQASGPTDDELVAEAKENLEITYASGEDATNVTHDVTLPSVGQNDVTVSWSSSDATAITDAGVVTRQDEDTEVTLTATLTKNEATATKEFTLKVIAREPTDEELVASAKENLAIIYADDEGANSVTQDVTLTTTGENDVTVSWSSSNATVVTDAGVVTRQDEDTDVTLTATLTKNEATATKEFTITVLGEGTPPPTDEELVALAKENLEITFAEGEDAMTVTQDVTLPTSGENAVTIAWASSNTSVVSETGVVTRDEVDTDVVLTATLTKNEATATKEFTIKVLLEEREPTEEELVEEAKNALEIVFEEGDDADNVSRNITLTTNGINNTSITWDASAHSNITNAGVVTITDNAVTASIVATISLGNFSDQKSFTLTTVPTSDDVIVDKVVDRLAIEYAEGDDQNSVTQSVTLPTSDDEYENVQISWASNNEAVISNSGVLTVPVEVTEVTLTATVTLNTSTSTKTFILTVPNDEDELIQEVYDDLEIVFAEGEDAEGITKDITLATEGMYNSSITWVTDRTTITSEGVVTRSFRDVTTNLTATIQLGSTTLIKEFEVVVLAEEQVTSVDRNKVELKLYPNPTFADITVESSQPIQVIEIYNLIGVSIKVIEFDQYIQKTTLSLDDLPRGQYILRVNNQPIKFIKK</sequence>
<organism evidence="4 5">
    <name type="scientific">Flammeovirga aprica JL-4</name>
    <dbReference type="NCBI Taxonomy" id="694437"/>
    <lineage>
        <taxon>Bacteria</taxon>
        <taxon>Pseudomonadati</taxon>
        <taxon>Bacteroidota</taxon>
        <taxon>Cytophagia</taxon>
        <taxon>Cytophagales</taxon>
        <taxon>Flammeovirgaceae</taxon>
        <taxon>Flammeovirga</taxon>
    </lineage>
</organism>
<evidence type="ECO:0000259" key="3">
    <source>
        <dbReference type="Pfam" id="PF20578"/>
    </source>
</evidence>
<comment type="caution">
    <text evidence="4">The sequence shown here is derived from an EMBL/GenBank/DDBJ whole genome shotgun (WGS) entry which is preliminary data.</text>
</comment>
<dbReference type="InterPro" id="IPR046780">
    <property type="entry name" value="aBig_2"/>
</dbReference>
<feature type="domain" description="Atrophied bacterial Ig" evidence="3">
    <location>
        <begin position="395"/>
        <end position="479"/>
    </location>
</feature>
<dbReference type="Pfam" id="PF20578">
    <property type="entry name" value="aBig_2"/>
    <property type="match status" value="6"/>
</dbReference>
<name>A0A7X9XAN8_9BACT</name>
<reference evidence="4 5" key="1">
    <citation type="submission" date="2020-04" db="EMBL/GenBank/DDBJ databases">
        <title>Flammeovirga sp. SR4, a novel species isolated from seawater.</title>
        <authorList>
            <person name="Wang X."/>
        </authorList>
    </citation>
    <scope>NUCLEOTIDE SEQUENCE [LARGE SCALE GENOMIC DNA]</scope>
    <source>
        <strain evidence="4 5">ATCC 23126</strain>
    </source>
</reference>
<evidence type="ECO:0000259" key="2">
    <source>
        <dbReference type="Pfam" id="PF18962"/>
    </source>
</evidence>
<gene>
    <name evidence="4" type="ORF">HHU12_17975</name>
</gene>
<accession>A0A7X9XAN8</accession>
<feature type="domain" description="Atrophied bacterial Ig" evidence="3">
    <location>
        <begin position="772"/>
        <end position="855"/>
    </location>
</feature>
<dbReference type="NCBIfam" id="TIGR04183">
    <property type="entry name" value="Por_Secre_tail"/>
    <property type="match status" value="1"/>
</dbReference>
<feature type="signal peptide" evidence="1">
    <location>
        <begin position="1"/>
        <end position="22"/>
    </location>
</feature>
<keyword evidence="1" id="KW-0732">Signal</keyword>
<evidence type="ECO:0000313" key="5">
    <source>
        <dbReference type="Proteomes" id="UP000576082"/>
    </source>
</evidence>
<dbReference type="InterPro" id="IPR026444">
    <property type="entry name" value="Secre_tail"/>
</dbReference>
<feature type="domain" description="Atrophied bacterial Ig" evidence="3">
    <location>
        <begin position="584"/>
        <end position="667"/>
    </location>
</feature>
<dbReference type="Proteomes" id="UP000576082">
    <property type="component" value="Unassembled WGS sequence"/>
</dbReference>
<feature type="domain" description="Secretion system C-terminal sorting" evidence="2">
    <location>
        <begin position="961"/>
        <end position="1029"/>
    </location>
</feature>
<proteinExistence type="predicted"/>
<evidence type="ECO:0000313" key="4">
    <source>
        <dbReference type="EMBL" id="NME69866.1"/>
    </source>
</evidence>
<dbReference type="RefSeq" id="WP_169658120.1">
    <property type="nucleotide sequence ID" value="NZ_JABANE010000050.1"/>
</dbReference>
<dbReference type="Pfam" id="PF18962">
    <property type="entry name" value="Por_Secre_tail"/>
    <property type="match status" value="1"/>
</dbReference>
<dbReference type="Gene3D" id="2.60.120.260">
    <property type="entry name" value="Galactose-binding domain-like"/>
    <property type="match status" value="1"/>
</dbReference>
<feature type="domain" description="Atrophied bacterial Ig" evidence="3">
    <location>
        <begin position="679"/>
        <end position="761"/>
    </location>
</feature>
<dbReference type="AlphaFoldDB" id="A0A7X9XAN8"/>
<feature type="domain" description="Atrophied bacterial Ig" evidence="3">
    <location>
        <begin position="488"/>
        <end position="571"/>
    </location>
</feature>
<dbReference type="EMBL" id="JABANE010000050">
    <property type="protein sequence ID" value="NME69866.1"/>
    <property type="molecule type" value="Genomic_DNA"/>
</dbReference>
<protein>
    <submittedName>
        <fullName evidence="4">T9SS type A sorting domain-containing protein</fullName>
    </submittedName>
</protein>
<feature type="chain" id="PRO_5030579689" evidence="1">
    <location>
        <begin position="23"/>
        <end position="1029"/>
    </location>
</feature>